<dbReference type="Gene3D" id="3.40.50.1010">
    <property type="entry name" value="5'-nuclease"/>
    <property type="match status" value="1"/>
</dbReference>
<gene>
    <name evidence="2" type="ORF">ENV14_08235</name>
</gene>
<dbReference type="PANTHER" id="PTHR35901:SF1">
    <property type="entry name" value="EXONUCLEASE VAPC9"/>
    <property type="match status" value="1"/>
</dbReference>
<reference evidence="2" key="1">
    <citation type="journal article" date="2020" name="mSystems">
        <title>Genome- and Community-Level Interaction Insights into Carbon Utilization and Element Cycling Functions of Hydrothermarchaeota in Hydrothermal Sediment.</title>
        <authorList>
            <person name="Zhou Z."/>
            <person name="Liu Y."/>
            <person name="Xu W."/>
            <person name="Pan J."/>
            <person name="Luo Z.H."/>
            <person name="Li M."/>
        </authorList>
    </citation>
    <scope>NUCLEOTIDE SEQUENCE [LARGE SCALE GENOMIC DNA]</scope>
    <source>
        <strain evidence="2">SpSt-732</strain>
    </source>
</reference>
<name>A0A7C4BD15_9CREN</name>
<dbReference type="CDD" id="cd09873">
    <property type="entry name" value="PIN_Pae0151-like"/>
    <property type="match status" value="1"/>
</dbReference>
<dbReference type="EMBL" id="DTFF01000067">
    <property type="protein sequence ID" value="HGI88354.1"/>
    <property type="molecule type" value="Genomic_DNA"/>
</dbReference>
<proteinExistence type="predicted"/>
<sequence length="100" mass="11347">MLKECLSAFWKHYYIKRAVDLSTVSNIVRGLMKLIDTGVIVLEDERNYLEKAMEVALKTGITIHDALYIAQELRYGELLTADKKQANAAQQMGVHVHLVT</sequence>
<evidence type="ECO:0000256" key="1">
    <source>
        <dbReference type="ARBA" id="ARBA00022842"/>
    </source>
</evidence>
<dbReference type="SUPFAM" id="SSF88723">
    <property type="entry name" value="PIN domain-like"/>
    <property type="match status" value="1"/>
</dbReference>
<evidence type="ECO:0008006" key="3">
    <source>
        <dbReference type="Google" id="ProtNLM"/>
    </source>
</evidence>
<protein>
    <recommendedName>
        <fullName evidence="3">PIN domain-containing protein</fullName>
    </recommendedName>
</protein>
<comment type="caution">
    <text evidence="2">The sequence shown here is derived from an EMBL/GenBank/DDBJ whole genome shotgun (WGS) entry which is preliminary data.</text>
</comment>
<dbReference type="PANTHER" id="PTHR35901">
    <property type="entry name" value="RIBONUCLEASE VAPC3"/>
    <property type="match status" value="1"/>
</dbReference>
<dbReference type="InterPro" id="IPR029060">
    <property type="entry name" value="PIN-like_dom_sf"/>
</dbReference>
<organism evidence="2">
    <name type="scientific">Ignisphaera aggregans</name>
    <dbReference type="NCBI Taxonomy" id="334771"/>
    <lineage>
        <taxon>Archaea</taxon>
        <taxon>Thermoproteota</taxon>
        <taxon>Thermoprotei</taxon>
        <taxon>Desulfurococcales</taxon>
        <taxon>Desulfurococcaceae</taxon>
        <taxon>Ignisphaera</taxon>
    </lineage>
</organism>
<dbReference type="InterPro" id="IPR044153">
    <property type="entry name" value="PIN_Pae0151-like"/>
</dbReference>
<dbReference type="InterPro" id="IPR051619">
    <property type="entry name" value="TypeII_TA_RNase_PINc/VapC"/>
</dbReference>
<evidence type="ECO:0000313" key="2">
    <source>
        <dbReference type="EMBL" id="HGI88354.1"/>
    </source>
</evidence>
<dbReference type="AlphaFoldDB" id="A0A7C4BD15"/>
<keyword evidence="1" id="KW-0460">Magnesium</keyword>
<accession>A0A7C4BD15</accession>